<reference evidence="3 4" key="1">
    <citation type="submission" date="2020-08" db="EMBL/GenBank/DDBJ databases">
        <title>Plant Genome Project.</title>
        <authorList>
            <person name="Zhang R.-G."/>
        </authorList>
    </citation>
    <scope>NUCLEOTIDE SEQUENCE [LARGE SCALE GENOMIC DNA]</scope>
    <source>
        <tissue evidence="3">Rhizome</tissue>
    </source>
</reference>
<proteinExistence type="predicted"/>
<keyword evidence="4" id="KW-1185">Reference proteome</keyword>
<keyword evidence="1" id="KW-1133">Transmembrane helix</keyword>
<dbReference type="AlphaFoldDB" id="A0A8J5M9B8"/>
<protein>
    <submittedName>
        <fullName evidence="3">Uncharacterized protein</fullName>
    </submittedName>
</protein>
<evidence type="ECO:0000256" key="2">
    <source>
        <dbReference type="SAM" id="SignalP"/>
    </source>
</evidence>
<name>A0A8J5M9B8_ZINOF</name>
<feature type="signal peptide" evidence="2">
    <location>
        <begin position="1"/>
        <end position="19"/>
    </location>
</feature>
<evidence type="ECO:0000313" key="4">
    <source>
        <dbReference type="Proteomes" id="UP000734854"/>
    </source>
</evidence>
<organism evidence="3 4">
    <name type="scientific">Zingiber officinale</name>
    <name type="common">Ginger</name>
    <name type="synonym">Amomum zingiber</name>
    <dbReference type="NCBI Taxonomy" id="94328"/>
    <lineage>
        <taxon>Eukaryota</taxon>
        <taxon>Viridiplantae</taxon>
        <taxon>Streptophyta</taxon>
        <taxon>Embryophyta</taxon>
        <taxon>Tracheophyta</taxon>
        <taxon>Spermatophyta</taxon>
        <taxon>Magnoliopsida</taxon>
        <taxon>Liliopsida</taxon>
        <taxon>Zingiberales</taxon>
        <taxon>Zingiberaceae</taxon>
        <taxon>Zingiber</taxon>
    </lineage>
</organism>
<gene>
    <name evidence="3" type="ORF">ZIOFF_002253</name>
</gene>
<dbReference type="Proteomes" id="UP000734854">
    <property type="component" value="Unassembled WGS sequence"/>
</dbReference>
<dbReference type="EMBL" id="JACMSC010000001">
    <property type="protein sequence ID" value="KAG6537167.1"/>
    <property type="molecule type" value="Genomic_DNA"/>
</dbReference>
<sequence>MTAPLVFLVFAVLLHLRHSLPFKLYYCTWFCSSYDNTILGNCTWLCSSHAKTIFNNLRISSVEENHSAFNTLLLSVLWYLSSAFFAFMILLLQMVLFFHVDDQNIFLALPQHHHALVTDHLQHFFDIPCLCGLSSGTT</sequence>
<keyword evidence="2" id="KW-0732">Signal</keyword>
<feature type="chain" id="PRO_5035223605" evidence="2">
    <location>
        <begin position="20"/>
        <end position="138"/>
    </location>
</feature>
<keyword evidence="1" id="KW-0812">Transmembrane</keyword>
<evidence type="ECO:0000313" key="3">
    <source>
        <dbReference type="EMBL" id="KAG6537167.1"/>
    </source>
</evidence>
<accession>A0A8J5M9B8</accession>
<keyword evidence="1" id="KW-0472">Membrane</keyword>
<comment type="caution">
    <text evidence="3">The sequence shown here is derived from an EMBL/GenBank/DDBJ whole genome shotgun (WGS) entry which is preliminary data.</text>
</comment>
<feature type="transmembrane region" description="Helical" evidence="1">
    <location>
        <begin position="76"/>
        <end position="98"/>
    </location>
</feature>
<evidence type="ECO:0000256" key="1">
    <source>
        <dbReference type="SAM" id="Phobius"/>
    </source>
</evidence>